<dbReference type="AlphaFoldDB" id="A0AB34HI06"/>
<evidence type="ECO:0000313" key="2">
    <source>
        <dbReference type="EMBL" id="KAJ8790843.1"/>
    </source>
</evidence>
<comment type="caution">
    <text evidence="2">The sequence shown here is derived from an EMBL/GenBank/DDBJ whole genome shotgun (WGS) entry which is preliminary data.</text>
</comment>
<name>A0AB34HI06_ESCRO</name>
<evidence type="ECO:0000256" key="1">
    <source>
        <dbReference type="SAM" id="MobiDB-lite"/>
    </source>
</evidence>
<gene>
    <name evidence="2" type="ORF">J1605_020937</name>
</gene>
<accession>A0AB34HI06</accession>
<protein>
    <submittedName>
        <fullName evidence="2">Uncharacterized protein</fullName>
    </submittedName>
</protein>
<dbReference type="EMBL" id="JAIQCJ010001324">
    <property type="protein sequence ID" value="KAJ8790843.1"/>
    <property type="molecule type" value="Genomic_DNA"/>
</dbReference>
<keyword evidence="3" id="KW-1185">Reference proteome</keyword>
<feature type="region of interest" description="Disordered" evidence="1">
    <location>
        <begin position="99"/>
        <end position="128"/>
    </location>
</feature>
<reference evidence="2 3" key="1">
    <citation type="submission" date="2022-11" db="EMBL/GenBank/DDBJ databases">
        <title>Whole genome sequence of Eschrichtius robustus ER-17-0199.</title>
        <authorList>
            <person name="Bruniche-Olsen A."/>
            <person name="Black A.N."/>
            <person name="Fields C.J."/>
            <person name="Walden K."/>
            <person name="Dewoody J.A."/>
        </authorList>
    </citation>
    <scope>NUCLEOTIDE SEQUENCE [LARGE SCALE GENOMIC DNA]</scope>
    <source>
        <strain evidence="2">ER-17-0199</strain>
        <tissue evidence="2">Blubber</tissue>
    </source>
</reference>
<proteinExistence type="predicted"/>
<evidence type="ECO:0000313" key="3">
    <source>
        <dbReference type="Proteomes" id="UP001159641"/>
    </source>
</evidence>
<dbReference type="Proteomes" id="UP001159641">
    <property type="component" value="Unassembled WGS sequence"/>
</dbReference>
<organism evidence="2 3">
    <name type="scientific">Eschrichtius robustus</name>
    <name type="common">California gray whale</name>
    <name type="synonym">Eschrichtius gibbosus</name>
    <dbReference type="NCBI Taxonomy" id="9764"/>
    <lineage>
        <taxon>Eukaryota</taxon>
        <taxon>Metazoa</taxon>
        <taxon>Chordata</taxon>
        <taxon>Craniata</taxon>
        <taxon>Vertebrata</taxon>
        <taxon>Euteleostomi</taxon>
        <taxon>Mammalia</taxon>
        <taxon>Eutheria</taxon>
        <taxon>Laurasiatheria</taxon>
        <taxon>Artiodactyla</taxon>
        <taxon>Whippomorpha</taxon>
        <taxon>Cetacea</taxon>
        <taxon>Mysticeti</taxon>
        <taxon>Eschrichtiidae</taxon>
        <taxon>Eschrichtius</taxon>
    </lineage>
</organism>
<sequence length="140" mass="15184">MSSTSGKNRNGKCPVCDNSTVVMQENALLGGNRVEIMKEREQGRALGDSSPVSARGTLEAGRRLAEDCAHRWRGEESENRLSRVYLSCPAFPAWPSVHGAERGAGDQRWQGDPGEVGFSADPAPLNPANAHFLKHEEIKA</sequence>